<dbReference type="Proteomes" id="UP000823771">
    <property type="component" value="Unassembled WGS sequence"/>
</dbReference>
<dbReference type="Pfam" id="PF02357">
    <property type="entry name" value="NusG"/>
    <property type="match status" value="1"/>
</dbReference>
<evidence type="ECO:0000259" key="3">
    <source>
        <dbReference type="Pfam" id="PF02357"/>
    </source>
</evidence>
<protein>
    <submittedName>
        <fullName evidence="4">UpxY family transcription antiterminator</fullName>
    </submittedName>
</protein>
<sequence>MNPLEKEVWYAMYVSYRREMKVKEILDGKGIVNFIPMRYTIKVKNRRKVKELTPVIHNLIFICTTATIIRQLKEEIPYLQYMTNQRLGEKIIVPDNQMRMFIAVTGTYDEQLIYLKQEEINLKKGCRVRIKGGDLEGYEGIFMKVKGSRNRRVVVVVEGVIAVAMATLPMELIEVLPDKEVPASSDSGEV</sequence>
<dbReference type="NCBIfam" id="NF033644">
    <property type="entry name" value="antiterm_UpxY"/>
    <property type="match status" value="1"/>
</dbReference>
<organism evidence="4 5">
    <name type="scientific">Candidatus Cryptobacteroides excrementipullorum</name>
    <dbReference type="NCBI Taxonomy" id="2840761"/>
    <lineage>
        <taxon>Bacteria</taxon>
        <taxon>Pseudomonadati</taxon>
        <taxon>Bacteroidota</taxon>
        <taxon>Bacteroidia</taxon>
        <taxon>Bacteroidales</taxon>
        <taxon>Candidatus Cryptobacteroides</taxon>
    </lineage>
</organism>
<keyword evidence="2" id="KW-0472">Membrane</keyword>
<dbReference type="SUPFAM" id="SSF82679">
    <property type="entry name" value="N-utilization substance G protein NusG, N-terminal domain"/>
    <property type="match status" value="1"/>
</dbReference>
<keyword evidence="2" id="KW-1133">Transmembrane helix</keyword>
<keyword evidence="2" id="KW-0812">Transmembrane</keyword>
<gene>
    <name evidence="4" type="ORF">IAB80_06855</name>
</gene>
<keyword evidence="1" id="KW-0804">Transcription</keyword>
<dbReference type="CDD" id="cd09895">
    <property type="entry name" value="NGN_SP_UpxY"/>
    <property type="match status" value="1"/>
</dbReference>
<evidence type="ECO:0000256" key="1">
    <source>
        <dbReference type="ARBA" id="ARBA00023163"/>
    </source>
</evidence>
<evidence type="ECO:0000256" key="2">
    <source>
        <dbReference type="SAM" id="Phobius"/>
    </source>
</evidence>
<dbReference type="InterPro" id="IPR006645">
    <property type="entry name" value="NGN-like_dom"/>
</dbReference>
<reference evidence="4" key="1">
    <citation type="submission" date="2020-10" db="EMBL/GenBank/DDBJ databases">
        <authorList>
            <person name="Gilroy R."/>
        </authorList>
    </citation>
    <scope>NUCLEOTIDE SEQUENCE</scope>
    <source>
        <strain evidence="4">2478</strain>
    </source>
</reference>
<accession>A0A9D9IT95</accession>
<dbReference type="Gene3D" id="3.30.70.940">
    <property type="entry name" value="NusG, N-terminal domain"/>
    <property type="match status" value="1"/>
</dbReference>
<dbReference type="GO" id="GO:0006354">
    <property type="term" value="P:DNA-templated transcription elongation"/>
    <property type="evidence" value="ECO:0007669"/>
    <property type="project" value="InterPro"/>
</dbReference>
<dbReference type="EMBL" id="JADILZ010000060">
    <property type="protein sequence ID" value="MBO8478589.1"/>
    <property type="molecule type" value="Genomic_DNA"/>
</dbReference>
<dbReference type="InterPro" id="IPR008991">
    <property type="entry name" value="Translation_prot_SH3-like_sf"/>
</dbReference>
<name>A0A9D9IT95_9BACT</name>
<proteinExistence type="predicted"/>
<feature type="domain" description="NusG-like N-terminal" evidence="3">
    <location>
        <begin position="8"/>
        <end position="73"/>
    </location>
</feature>
<reference evidence="4" key="2">
    <citation type="journal article" date="2021" name="PeerJ">
        <title>Extensive microbial diversity within the chicken gut microbiome revealed by metagenomics and culture.</title>
        <authorList>
            <person name="Gilroy R."/>
            <person name="Ravi A."/>
            <person name="Getino M."/>
            <person name="Pursley I."/>
            <person name="Horton D.L."/>
            <person name="Alikhan N.F."/>
            <person name="Baker D."/>
            <person name="Gharbi K."/>
            <person name="Hall N."/>
            <person name="Watson M."/>
            <person name="Adriaenssens E.M."/>
            <person name="Foster-Nyarko E."/>
            <person name="Jarju S."/>
            <person name="Secka A."/>
            <person name="Antonio M."/>
            <person name="Oren A."/>
            <person name="Chaudhuri R.R."/>
            <person name="La Ragione R."/>
            <person name="Hildebrand F."/>
            <person name="Pallen M.J."/>
        </authorList>
    </citation>
    <scope>NUCLEOTIDE SEQUENCE</scope>
    <source>
        <strain evidence="4">2478</strain>
    </source>
</reference>
<evidence type="ECO:0000313" key="4">
    <source>
        <dbReference type="EMBL" id="MBO8478589.1"/>
    </source>
</evidence>
<feature type="transmembrane region" description="Helical" evidence="2">
    <location>
        <begin position="153"/>
        <end position="173"/>
    </location>
</feature>
<dbReference type="AlphaFoldDB" id="A0A9D9IT95"/>
<dbReference type="InterPro" id="IPR036735">
    <property type="entry name" value="NGN_dom_sf"/>
</dbReference>
<comment type="caution">
    <text evidence="4">The sequence shown here is derived from an EMBL/GenBank/DDBJ whole genome shotgun (WGS) entry which is preliminary data.</text>
</comment>
<dbReference type="SUPFAM" id="SSF50104">
    <property type="entry name" value="Translation proteins SH3-like domain"/>
    <property type="match status" value="1"/>
</dbReference>
<evidence type="ECO:0000313" key="5">
    <source>
        <dbReference type="Proteomes" id="UP000823771"/>
    </source>
</evidence>